<evidence type="ECO:0000313" key="2">
    <source>
        <dbReference type="Proteomes" id="UP000273022"/>
    </source>
</evidence>
<evidence type="ECO:0000313" key="1">
    <source>
        <dbReference type="EMBL" id="RJY06174.1"/>
    </source>
</evidence>
<feature type="non-terminal residue" evidence="1">
    <location>
        <position position="1"/>
    </location>
</feature>
<reference evidence="1 2" key="1">
    <citation type="submission" date="2018-09" db="EMBL/GenBank/DDBJ databases">
        <title>Phylogeny of the Shewanellaceae, and recommendation for two new genera, Pseudoshewanella and Parashewanella.</title>
        <authorList>
            <person name="Wang G."/>
        </authorList>
    </citation>
    <scope>NUCLEOTIDE SEQUENCE [LARGE SCALE GENOMIC DNA]</scope>
    <source>
        <strain evidence="1 2">KCTC 22492</strain>
    </source>
</reference>
<proteinExistence type="predicted"/>
<dbReference type="Proteomes" id="UP000273022">
    <property type="component" value="Unassembled WGS sequence"/>
</dbReference>
<sequence length="75" mass="8393">LLCDSLQNLDFACKLWGLFKALISDAVSSISSLPTTESEIILNQVNEEVTSFFNQVMQMDTFTLRQEAISTGKYP</sequence>
<name>A0A3A6TDN3_9GAMM</name>
<keyword evidence="2" id="KW-1185">Reference proteome</keyword>
<comment type="caution">
    <text evidence="1">The sequence shown here is derived from an EMBL/GenBank/DDBJ whole genome shotgun (WGS) entry which is preliminary data.</text>
</comment>
<accession>A0A3A6TDN3</accession>
<gene>
    <name evidence="1" type="ORF">D5R81_18090</name>
</gene>
<organism evidence="1 2">
    <name type="scientific">Parashewanella spongiae</name>
    <dbReference type="NCBI Taxonomy" id="342950"/>
    <lineage>
        <taxon>Bacteria</taxon>
        <taxon>Pseudomonadati</taxon>
        <taxon>Pseudomonadota</taxon>
        <taxon>Gammaproteobacteria</taxon>
        <taxon>Alteromonadales</taxon>
        <taxon>Shewanellaceae</taxon>
        <taxon>Parashewanella</taxon>
    </lineage>
</organism>
<dbReference type="AlphaFoldDB" id="A0A3A6TDN3"/>
<dbReference type="EMBL" id="QYYH01000172">
    <property type="protein sequence ID" value="RJY06174.1"/>
    <property type="molecule type" value="Genomic_DNA"/>
</dbReference>
<protein>
    <submittedName>
        <fullName evidence="1">Transposase</fullName>
    </submittedName>
</protein>